<dbReference type="EMBL" id="FQUU01000005">
    <property type="protein sequence ID" value="SHF00042.1"/>
    <property type="molecule type" value="Genomic_DNA"/>
</dbReference>
<evidence type="ECO:0000313" key="2">
    <source>
        <dbReference type="Proteomes" id="UP000184048"/>
    </source>
</evidence>
<evidence type="ECO:0008006" key="3">
    <source>
        <dbReference type="Google" id="ProtNLM"/>
    </source>
</evidence>
<keyword evidence="2" id="KW-1185">Reference proteome</keyword>
<accession>A0A1M4Y3I3</accession>
<evidence type="ECO:0000313" key="1">
    <source>
        <dbReference type="EMBL" id="SHF00042.1"/>
    </source>
</evidence>
<dbReference type="OrthoDB" id="677226at2"/>
<dbReference type="RefSeq" id="WP_072834786.1">
    <property type="nucleotide sequence ID" value="NZ_FQUU01000005.1"/>
</dbReference>
<dbReference type="AlphaFoldDB" id="A0A1M4Y3I3"/>
<protein>
    <recommendedName>
        <fullName evidence="3">Antibiotic biosynthesis monooxygenase</fullName>
    </recommendedName>
</protein>
<gene>
    <name evidence="1" type="ORF">SAMN02745131_01574</name>
</gene>
<dbReference type="Proteomes" id="UP000184048">
    <property type="component" value="Unassembled WGS sequence"/>
</dbReference>
<reference evidence="1 2" key="1">
    <citation type="submission" date="2016-11" db="EMBL/GenBank/DDBJ databases">
        <authorList>
            <person name="Jaros S."/>
            <person name="Januszkiewicz K."/>
            <person name="Wedrychowicz H."/>
        </authorList>
    </citation>
    <scope>NUCLEOTIDE SEQUENCE [LARGE SCALE GENOMIC DNA]</scope>
    <source>
        <strain evidence="1 2">DSM 18119</strain>
    </source>
</reference>
<organism evidence="1 2">
    <name type="scientific">Flavisolibacter ginsengisoli DSM 18119</name>
    <dbReference type="NCBI Taxonomy" id="1121884"/>
    <lineage>
        <taxon>Bacteria</taxon>
        <taxon>Pseudomonadati</taxon>
        <taxon>Bacteroidota</taxon>
        <taxon>Chitinophagia</taxon>
        <taxon>Chitinophagales</taxon>
        <taxon>Chitinophagaceae</taxon>
        <taxon>Flavisolibacter</taxon>
    </lineage>
</organism>
<name>A0A1M4Y3I3_9BACT</name>
<proteinExistence type="predicted"/>
<sequence>MLVIAHHNISDPVAFWSRAKEVTENLPGNLKVQSVFPSKDGKTGTCIWEADSAQDVQQFLDKNAGEFAKNFCYEVNMEQAMGLPKMQLADTLHG</sequence>